<evidence type="ECO:0000313" key="2">
    <source>
        <dbReference type="Proteomes" id="UP000789570"/>
    </source>
</evidence>
<reference evidence="1" key="1">
    <citation type="submission" date="2021-06" db="EMBL/GenBank/DDBJ databases">
        <authorList>
            <person name="Kallberg Y."/>
            <person name="Tangrot J."/>
            <person name="Rosling A."/>
        </authorList>
    </citation>
    <scope>NUCLEOTIDE SEQUENCE</scope>
    <source>
        <strain evidence="1">UK204</strain>
    </source>
</reference>
<name>A0A9N9BB14_9GLOM</name>
<dbReference type="OrthoDB" id="2394824at2759"/>
<evidence type="ECO:0000313" key="1">
    <source>
        <dbReference type="EMBL" id="CAG8559890.1"/>
    </source>
</evidence>
<dbReference type="EMBL" id="CAJVPQ010001582">
    <property type="protein sequence ID" value="CAG8559890.1"/>
    <property type="molecule type" value="Genomic_DNA"/>
</dbReference>
<keyword evidence="2" id="KW-1185">Reference proteome</keyword>
<dbReference type="AlphaFoldDB" id="A0A9N9BB14"/>
<proteinExistence type="predicted"/>
<protein>
    <submittedName>
        <fullName evidence="1">9942_t:CDS:1</fullName>
    </submittedName>
</protein>
<accession>A0A9N9BB14</accession>
<sequence>MKKHRLTIYIQVLNEKANTCNKFALCKACIDKVSREYAYSNKIVNTKKCVKSHLSKCENFFAIYGEEKGLEILQDTDSETTKAQNISSKKRSKTFFENDNFIIKLSEDKCDSDNESVITFNSNATNNEQVIRGENWDTILTIWNKMLDAEENAERQMKYEDMLENNNNFGDDIASAYFSN</sequence>
<organism evidence="1 2">
    <name type="scientific">Funneliformis caledonium</name>
    <dbReference type="NCBI Taxonomy" id="1117310"/>
    <lineage>
        <taxon>Eukaryota</taxon>
        <taxon>Fungi</taxon>
        <taxon>Fungi incertae sedis</taxon>
        <taxon>Mucoromycota</taxon>
        <taxon>Glomeromycotina</taxon>
        <taxon>Glomeromycetes</taxon>
        <taxon>Glomerales</taxon>
        <taxon>Glomeraceae</taxon>
        <taxon>Funneliformis</taxon>
    </lineage>
</organism>
<dbReference type="Proteomes" id="UP000789570">
    <property type="component" value="Unassembled WGS sequence"/>
</dbReference>
<comment type="caution">
    <text evidence="1">The sequence shown here is derived from an EMBL/GenBank/DDBJ whole genome shotgun (WGS) entry which is preliminary data.</text>
</comment>
<gene>
    <name evidence="1" type="ORF">FCALED_LOCUS6545</name>
</gene>